<dbReference type="AlphaFoldDB" id="A0A8S1D2W4"/>
<dbReference type="GO" id="GO:0009104">
    <property type="term" value="P:lipopolysaccharide catabolic process"/>
    <property type="evidence" value="ECO:0007669"/>
    <property type="project" value="TreeGrafter"/>
</dbReference>
<evidence type="ECO:0000256" key="1">
    <source>
        <dbReference type="ARBA" id="ARBA00023157"/>
    </source>
</evidence>
<reference evidence="4 5" key="1">
    <citation type="submission" date="2020-04" db="EMBL/GenBank/DDBJ databases">
        <authorList>
            <person name="Alioto T."/>
            <person name="Alioto T."/>
            <person name="Gomez Garrido J."/>
        </authorList>
    </citation>
    <scope>NUCLEOTIDE SEQUENCE [LARGE SCALE GENOMIC DNA]</scope>
</reference>
<dbReference type="GO" id="GO:0005509">
    <property type="term" value="F:calcium ion binding"/>
    <property type="evidence" value="ECO:0007669"/>
    <property type="project" value="TreeGrafter"/>
</dbReference>
<sequence length="571" mass="63384">MLPKCVFAFLFIFCLVNFNISDGRGINGGMDCAVCTVVLGLSIQVAQIHNDTIVGASTKLCSFLPSAAASSCRKIVKTLEPALLSDELYELITPDVVCYGIGLCYKTPGENYCHLFPKPKMMGFHHAVTKVKKNLGGNLRWNLCSLPGIRDICADINRSLERIEPAVDVDKDWFSTVQSARGSFWRGKDCDDADTVAYPGRQAVLGDAFSDSNCNGIHGIDPATASAWETQLCSGSVGKGLIYMGDSVGAHFHFPERWMDPLQVAQIDPWDIPTSLLQNVTQWILNEGDWPQLGFATGYLNNTQSSLIQGPVDSIYLRMLAMNRCNHRDFQNLSRNGAATNTVLAYMQSVARNATKDRPALFIYGLYGNDVCNNYKDTISNMTTPEELRKNVMAVLEFMDTVLPEGSHALIVGLVDASFIYPAMRDLVHPLGRLHNDITYGDLYEWFSCMQIGPCNGWMTANETLRAITSKASKRLSAELKKITATQTFNNFKLHYLDNPLGEVMDEWVKQGHKVAELIDPIDSLHPSQMAQALITEVAWRNIKKQFPYILGEENPNNDKIIELFGDQGGH</sequence>
<evidence type="ECO:0000259" key="3">
    <source>
        <dbReference type="PROSITE" id="PS50015"/>
    </source>
</evidence>
<protein>
    <recommendedName>
        <fullName evidence="3">Saposin B-type domain-containing protein</fullName>
    </recommendedName>
</protein>
<dbReference type="SUPFAM" id="SSF47862">
    <property type="entry name" value="Saposin"/>
    <property type="match status" value="1"/>
</dbReference>
<comment type="caution">
    <text evidence="4">The sequence shown here is derived from an EMBL/GenBank/DDBJ whole genome shotgun (WGS) entry which is preliminary data.</text>
</comment>
<dbReference type="InterPro" id="IPR011001">
    <property type="entry name" value="Saposin-like"/>
</dbReference>
<dbReference type="InterPro" id="IPR008139">
    <property type="entry name" value="SaposinB_dom"/>
</dbReference>
<feature type="chain" id="PRO_5035770896" description="Saposin B-type domain-containing protein" evidence="2">
    <location>
        <begin position="24"/>
        <end position="571"/>
    </location>
</feature>
<dbReference type="Gene3D" id="1.10.225.10">
    <property type="entry name" value="Saposin-like"/>
    <property type="match status" value="1"/>
</dbReference>
<dbReference type="GO" id="GO:0050528">
    <property type="term" value="F:acyloxyacyl hydrolase activity"/>
    <property type="evidence" value="ECO:0007669"/>
    <property type="project" value="InterPro"/>
</dbReference>
<evidence type="ECO:0000256" key="2">
    <source>
        <dbReference type="SAM" id="SignalP"/>
    </source>
</evidence>
<dbReference type="PROSITE" id="PS50015">
    <property type="entry name" value="SAP_B"/>
    <property type="match status" value="1"/>
</dbReference>
<dbReference type="PANTHER" id="PTHR15010:SF0">
    <property type="entry name" value="ACYLOXYACYL HYDROLASE"/>
    <property type="match status" value="1"/>
</dbReference>
<dbReference type="InterPro" id="IPR036514">
    <property type="entry name" value="SGNH_hydro_sf"/>
</dbReference>
<gene>
    <name evidence="4" type="ORF">CLODIP_2_CD14213</name>
</gene>
<evidence type="ECO:0000313" key="4">
    <source>
        <dbReference type="EMBL" id="CAB3375987.1"/>
    </source>
</evidence>
<keyword evidence="2" id="KW-0732">Signal</keyword>
<proteinExistence type="predicted"/>
<name>A0A8S1D2W4_9INSE</name>
<dbReference type="SUPFAM" id="SSF52266">
    <property type="entry name" value="SGNH hydrolase"/>
    <property type="match status" value="1"/>
</dbReference>
<keyword evidence="5" id="KW-1185">Reference proteome</keyword>
<dbReference type="PANTHER" id="PTHR15010">
    <property type="entry name" value="ACYLOXYACYL HYDROLASE"/>
    <property type="match status" value="1"/>
</dbReference>
<dbReference type="Gene3D" id="3.40.50.1110">
    <property type="entry name" value="SGNH hydrolase"/>
    <property type="match status" value="1"/>
</dbReference>
<keyword evidence="1" id="KW-1015">Disulfide bond</keyword>
<dbReference type="Proteomes" id="UP000494165">
    <property type="component" value="Unassembled WGS sequence"/>
</dbReference>
<feature type="signal peptide" evidence="2">
    <location>
        <begin position="1"/>
        <end position="23"/>
    </location>
</feature>
<dbReference type="OrthoDB" id="14839at2759"/>
<accession>A0A8S1D2W4</accession>
<dbReference type="InterPro" id="IPR001087">
    <property type="entry name" value="GDSL"/>
</dbReference>
<dbReference type="EMBL" id="CADEPI010000122">
    <property type="protein sequence ID" value="CAB3375987.1"/>
    <property type="molecule type" value="Genomic_DNA"/>
</dbReference>
<dbReference type="SMART" id="SM00741">
    <property type="entry name" value="SapB"/>
    <property type="match status" value="1"/>
</dbReference>
<dbReference type="Pfam" id="PF00657">
    <property type="entry name" value="Lipase_GDSL"/>
    <property type="match status" value="1"/>
</dbReference>
<feature type="domain" description="Saposin B-type" evidence="3">
    <location>
        <begin position="28"/>
        <end position="108"/>
    </location>
</feature>
<dbReference type="Pfam" id="PF20825">
    <property type="entry name" value="Saposin"/>
    <property type="match status" value="1"/>
</dbReference>
<dbReference type="InterPro" id="IPR048593">
    <property type="entry name" value="AOAH_Saposin_N"/>
</dbReference>
<evidence type="ECO:0000313" key="5">
    <source>
        <dbReference type="Proteomes" id="UP000494165"/>
    </source>
</evidence>
<organism evidence="4 5">
    <name type="scientific">Cloeon dipterum</name>
    <dbReference type="NCBI Taxonomy" id="197152"/>
    <lineage>
        <taxon>Eukaryota</taxon>
        <taxon>Metazoa</taxon>
        <taxon>Ecdysozoa</taxon>
        <taxon>Arthropoda</taxon>
        <taxon>Hexapoda</taxon>
        <taxon>Insecta</taxon>
        <taxon>Pterygota</taxon>
        <taxon>Palaeoptera</taxon>
        <taxon>Ephemeroptera</taxon>
        <taxon>Pisciforma</taxon>
        <taxon>Baetidae</taxon>
        <taxon>Cloeon</taxon>
    </lineage>
</organism>
<dbReference type="InterPro" id="IPR039676">
    <property type="entry name" value="AOAH"/>
</dbReference>